<dbReference type="EMBL" id="AZRL01000002">
    <property type="protein sequence ID" value="PNR98541.1"/>
    <property type="molecule type" value="Genomic_DNA"/>
</dbReference>
<evidence type="ECO:0000313" key="6">
    <source>
        <dbReference type="EMBL" id="PNR98541.1"/>
    </source>
</evidence>
<dbReference type="Proteomes" id="UP000236434">
    <property type="component" value="Unassembled WGS sequence"/>
</dbReference>
<reference evidence="6 7" key="1">
    <citation type="submission" date="2013-12" db="EMBL/GenBank/DDBJ databases">
        <title>Comparative genomics of Petrotoga isolates.</title>
        <authorList>
            <person name="Nesbo C.L."/>
            <person name="Charchuk R."/>
            <person name="Chow K."/>
        </authorList>
    </citation>
    <scope>NUCLEOTIDE SEQUENCE [LARGE SCALE GENOMIC DNA]</scope>
    <source>
        <strain evidence="6 7">DSM 13574</strain>
    </source>
</reference>
<comment type="similarity">
    <text evidence="1">Belongs to the ABC transporter superfamily.</text>
</comment>
<dbReference type="SMART" id="SM00382">
    <property type="entry name" value="AAA"/>
    <property type="match status" value="1"/>
</dbReference>
<dbReference type="AlphaFoldDB" id="A0A2K1P6X9"/>
<dbReference type="Pfam" id="PF00005">
    <property type="entry name" value="ABC_tran"/>
    <property type="match status" value="1"/>
</dbReference>
<evidence type="ECO:0000259" key="5">
    <source>
        <dbReference type="PROSITE" id="PS50893"/>
    </source>
</evidence>
<sequence>MNVIEVNDLLKRYPQRTSKEMLTAVDKISFHVKEGEIFALLGPNGAGKTTTIKSICGLLVFDEGKIKIKDYDLKAKRSKALKQISVVLEGSRNLYHRLTPIENIQYFVGIRGKKISKNEALDILDFLRIKEKANEVVYTLSRGMQQKTALAVCLAADTDVLLLDEPTLGLDVISNVEFRRLLTNVKEKGKSILLSTHDMALVEEIADRVAIINNGKIVVCEDKKKLMDVFSATGYKIKVRSEDTLERELDKIGITQITKESNIYDLTVDFKTSSELYEVIDFFKSHDAEIVSIEKQMVNFEKIFISYTNGDRGRQN</sequence>
<comment type="caution">
    <text evidence="6">The sequence shown here is derived from an EMBL/GenBank/DDBJ whole genome shotgun (WGS) entry which is preliminary data.</text>
</comment>
<accession>A0A2K1P6X9</accession>
<evidence type="ECO:0000313" key="7">
    <source>
        <dbReference type="Proteomes" id="UP000236434"/>
    </source>
</evidence>
<dbReference type="Gene3D" id="3.40.50.300">
    <property type="entry name" value="P-loop containing nucleotide triphosphate hydrolases"/>
    <property type="match status" value="1"/>
</dbReference>
<organism evidence="6 7">
    <name type="scientific">Petrotoga olearia DSM 13574</name>
    <dbReference type="NCBI Taxonomy" id="1122955"/>
    <lineage>
        <taxon>Bacteria</taxon>
        <taxon>Thermotogati</taxon>
        <taxon>Thermotogota</taxon>
        <taxon>Thermotogae</taxon>
        <taxon>Petrotogales</taxon>
        <taxon>Petrotogaceae</taxon>
        <taxon>Petrotoga</taxon>
    </lineage>
</organism>
<proteinExistence type="inferred from homology"/>
<dbReference type="RefSeq" id="WP_103066100.1">
    <property type="nucleotide sequence ID" value="NZ_AZRL01000002.1"/>
</dbReference>
<dbReference type="CDD" id="cd03230">
    <property type="entry name" value="ABC_DR_subfamily_A"/>
    <property type="match status" value="1"/>
</dbReference>
<dbReference type="InterPro" id="IPR027417">
    <property type="entry name" value="P-loop_NTPase"/>
</dbReference>
<keyword evidence="3" id="KW-0547">Nucleotide-binding</keyword>
<evidence type="ECO:0000256" key="2">
    <source>
        <dbReference type="ARBA" id="ARBA00022448"/>
    </source>
</evidence>
<dbReference type="GO" id="GO:0005524">
    <property type="term" value="F:ATP binding"/>
    <property type="evidence" value="ECO:0007669"/>
    <property type="project" value="UniProtKB-KW"/>
</dbReference>
<dbReference type="GO" id="GO:0016887">
    <property type="term" value="F:ATP hydrolysis activity"/>
    <property type="evidence" value="ECO:0007669"/>
    <property type="project" value="InterPro"/>
</dbReference>
<evidence type="ECO:0000256" key="3">
    <source>
        <dbReference type="ARBA" id="ARBA00022741"/>
    </source>
</evidence>
<dbReference type="PANTHER" id="PTHR42711">
    <property type="entry name" value="ABC TRANSPORTER ATP-BINDING PROTEIN"/>
    <property type="match status" value="1"/>
</dbReference>
<dbReference type="PANTHER" id="PTHR42711:SF5">
    <property type="entry name" value="ABC TRANSPORTER ATP-BINDING PROTEIN NATA"/>
    <property type="match status" value="1"/>
</dbReference>
<evidence type="ECO:0000256" key="4">
    <source>
        <dbReference type="ARBA" id="ARBA00022840"/>
    </source>
</evidence>
<name>A0A2K1P6X9_9BACT</name>
<dbReference type="SUPFAM" id="SSF52540">
    <property type="entry name" value="P-loop containing nucleoside triphosphate hydrolases"/>
    <property type="match status" value="1"/>
</dbReference>
<dbReference type="InterPro" id="IPR050763">
    <property type="entry name" value="ABC_transporter_ATP-binding"/>
</dbReference>
<keyword evidence="2" id="KW-0813">Transport</keyword>
<dbReference type="OrthoDB" id="9804819at2"/>
<evidence type="ECO:0000256" key="1">
    <source>
        <dbReference type="ARBA" id="ARBA00005417"/>
    </source>
</evidence>
<dbReference type="PROSITE" id="PS50893">
    <property type="entry name" value="ABC_TRANSPORTER_2"/>
    <property type="match status" value="1"/>
</dbReference>
<keyword evidence="4" id="KW-0067">ATP-binding</keyword>
<dbReference type="InterPro" id="IPR003593">
    <property type="entry name" value="AAA+_ATPase"/>
</dbReference>
<gene>
    <name evidence="6" type="ORF">X929_00410</name>
</gene>
<feature type="domain" description="ABC transporter" evidence="5">
    <location>
        <begin position="4"/>
        <end position="239"/>
    </location>
</feature>
<protein>
    <submittedName>
        <fullName evidence="6">ABC transporter</fullName>
    </submittedName>
</protein>
<dbReference type="InterPro" id="IPR003439">
    <property type="entry name" value="ABC_transporter-like_ATP-bd"/>
</dbReference>